<dbReference type="InterPro" id="IPR038883">
    <property type="entry name" value="AN11006-like"/>
</dbReference>
<comment type="caution">
    <text evidence="1">The sequence shown here is derived from an EMBL/GenBank/DDBJ whole genome shotgun (WGS) entry which is preliminary data.</text>
</comment>
<gene>
    <name evidence="1" type="ORF">JMJ35_007293</name>
</gene>
<keyword evidence="2" id="KW-1185">Reference proteome</keyword>
<proteinExistence type="predicted"/>
<name>A0AA39QXS1_9LECA</name>
<dbReference type="PANTHER" id="PTHR42085:SF4">
    <property type="entry name" value="F-BOX DOMAIN-CONTAINING PROTEIN"/>
    <property type="match status" value="1"/>
</dbReference>
<dbReference type="AlphaFoldDB" id="A0AA39QXS1"/>
<sequence>MPKVNFSCTYIARLLADKLTPEFNFKEQLWFIARANAKEATQYLCLLLRTQFHFQPQGEGESFFHDCFTDRGGADHEPFNAIISAQCAKEIAQRALILRDARQRLQNDPSPFPFLQLPYDIRLQIYDFVYINNQNLGTYASQIYSLTSEKTGCHWEDALELRASTGKFGTDINTALLLANRQIFNEAEPILYQTRFLNIGFHLVEGLQCLRNLSPRARQNIRAVHIALRYVGVSDDWWSHDLDDNSKAWCQLCDYMSQNLRLCALSFNACLKTVPVNFVDAVWVKHLIKIRGLKQLMQRKLEFDYHETETLEIYDNESAPSDDYYNGSWNDYESAPWDDYESASESASEPAPESHMVLDSRLQALQNYLESEMLQYPASRLLTEKEEV</sequence>
<reference evidence="1" key="1">
    <citation type="submission" date="2023-03" db="EMBL/GenBank/DDBJ databases">
        <title>Complete genome of Cladonia borealis.</title>
        <authorList>
            <person name="Park H."/>
        </authorList>
    </citation>
    <scope>NUCLEOTIDE SEQUENCE</scope>
    <source>
        <strain evidence="1">ANT050790</strain>
    </source>
</reference>
<dbReference type="EMBL" id="JAFEKC020000017">
    <property type="protein sequence ID" value="KAK0509899.1"/>
    <property type="molecule type" value="Genomic_DNA"/>
</dbReference>
<organism evidence="1 2">
    <name type="scientific">Cladonia borealis</name>
    <dbReference type="NCBI Taxonomy" id="184061"/>
    <lineage>
        <taxon>Eukaryota</taxon>
        <taxon>Fungi</taxon>
        <taxon>Dikarya</taxon>
        <taxon>Ascomycota</taxon>
        <taxon>Pezizomycotina</taxon>
        <taxon>Lecanoromycetes</taxon>
        <taxon>OSLEUM clade</taxon>
        <taxon>Lecanoromycetidae</taxon>
        <taxon>Lecanorales</taxon>
        <taxon>Lecanorineae</taxon>
        <taxon>Cladoniaceae</taxon>
        <taxon>Cladonia</taxon>
    </lineage>
</organism>
<dbReference type="PANTHER" id="PTHR42085">
    <property type="entry name" value="F-BOX DOMAIN-CONTAINING PROTEIN"/>
    <property type="match status" value="1"/>
</dbReference>
<dbReference type="Proteomes" id="UP001166286">
    <property type="component" value="Unassembled WGS sequence"/>
</dbReference>
<evidence type="ECO:0000313" key="2">
    <source>
        <dbReference type="Proteomes" id="UP001166286"/>
    </source>
</evidence>
<evidence type="ECO:0000313" key="1">
    <source>
        <dbReference type="EMBL" id="KAK0509899.1"/>
    </source>
</evidence>
<protein>
    <submittedName>
        <fullName evidence="1">Uncharacterized protein</fullName>
    </submittedName>
</protein>
<accession>A0AA39QXS1</accession>